<evidence type="ECO:0000313" key="2">
    <source>
        <dbReference type="EMBL" id="EWG54474.1"/>
    </source>
</evidence>
<organism evidence="2 3">
    <name type="scientific">Gibberella moniliformis (strain M3125 / FGSC 7600)</name>
    <name type="common">Maize ear and stalk rot fungus</name>
    <name type="synonym">Fusarium verticillioides</name>
    <dbReference type="NCBI Taxonomy" id="334819"/>
    <lineage>
        <taxon>Eukaryota</taxon>
        <taxon>Fungi</taxon>
        <taxon>Dikarya</taxon>
        <taxon>Ascomycota</taxon>
        <taxon>Pezizomycotina</taxon>
        <taxon>Sordariomycetes</taxon>
        <taxon>Hypocreomycetidae</taxon>
        <taxon>Hypocreales</taxon>
        <taxon>Nectriaceae</taxon>
        <taxon>Fusarium</taxon>
        <taxon>Fusarium fujikuroi species complex</taxon>
    </lineage>
</organism>
<dbReference type="KEGG" id="fvr:FVEG_17327"/>
<feature type="compositionally biased region" description="Acidic residues" evidence="1">
    <location>
        <begin position="210"/>
        <end position="220"/>
    </location>
</feature>
<dbReference type="Proteomes" id="UP000009096">
    <property type="component" value="Chromosome 3"/>
</dbReference>
<protein>
    <submittedName>
        <fullName evidence="2">Uncharacterized protein</fullName>
    </submittedName>
</protein>
<sequence length="253" mass="28590">MCQKSSYEKRCEDCNSRVIIHVVTHQVCNGKPPVLMTKAEKADRKKRGREIPYHKDGFICQRRIRPYKRYWSYVGSHACWYCSHRKQRNEAAEELKTLLADKNRTEAELPASLAKADESVWKSLEYLPQPSFEDDEQPDDSAESTDSPAPSDGEPYSLPVLDKGKRKAIATIEMVDVPSEATRPSLFLEASEVARSPPLPGADRMGIQDTDSDLEMEDRESSEVQDATSVDMPTARGLALAALSRFYGWSERM</sequence>
<name>W7N4C0_GIBM7</name>
<keyword evidence="3" id="KW-1185">Reference proteome</keyword>
<evidence type="ECO:0000313" key="3">
    <source>
        <dbReference type="Proteomes" id="UP000009096"/>
    </source>
</evidence>
<gene>
    <name evidence="2" type="ORF">FVEG_17327</name>
</gene>
<dbReference type="EMBL" id="DS022261">
    <property type="protein sequence ID" value="EWG54474.1"/>
    <property type="molecule type" value="Genomic_DNA"/>
</dbReference>
<proteinExistence type="predicted"/>
<reference evidence="2 3" key="1">
    <citation type="journal article" date="2010" name="Nature">
        <title>Comparative genomics reveals mobile pathogenicity chromosomes in Fusarium.</title>
        <authorList>
            <person name="Ma L.J."/>
            <person name="van der Does H.C."/>
            <person name="Borkovich K.A."/>
            <person name="Coleman J.J."/>
            <person name="Daboussi M.J."/>
            <person name="Di Pietro A."/>
            <person name="Dufresne M."/>
            <person name="Freitag M."/>
            <person name="Grabherr M."/>
            <person name="Henrissat B."/>
            <person name="Houterman P.M."/>
            <person name="Kang S."/>
            <person name="Shim W.B."/>
            <person name="Woloshuk C."/>
            <person name="Xie X."/>
            <person name="Xu J.R."/>
            <person name="Antoniw J."/>
            <person name="Baker S.E."/>
            <person name="Bluhm B.H."/>
            <person name="Breakspear A."/>
            <person name="Brown D.W."/>
            <person name="Butchko R.A."/>
            <person name="Chapman S."/>
            <person name="Coulson R."/>
            <person name="Coutinho P.M."/>
            <person name="Danchin E.G."/>
            <person name="Diener A."/>
            <person name="Gale L.R."/>
            <person name="Gardiner D.M."/>
            <person name="Goff S."/>
            <person name="Hammond-Kosack K.E."/>
            <person name="Hilburn K."/>
            <person name="Hua-Van A."/>
            <person name="Jonkers W."/>
            <person name="Kazan K."/>
            <person name="Kodira C.D."/>
            <person name="Koehrsen M."/>
            <person name="Kumar L."/>
            <person name="Lee Y.H."/>
            <person name="Li L."/>
            <person name="Manners J.M."/>
            <person name="Miranda-Saavedra D."/>
            <person name="Mukherjee M."/>
            <person name="Park G."/>
            <person name="Park J."/>
            <person name="Park S.Y."/>
            <person name="Proctor R.H."/>
            <person name="Regev A."/>
            <person name="Ruiz-Roldan M.C."/>
            <person name="Sain D."/>
            <person name="Sakthikumar S."/>
            <person name="Sykes S."/>
            <person name="Schwartz D.C."/>
            <person name="Turgeon B.G."/>
            <person name="Wapinski I."/>
            <person name="Yoder O."/>
            <person name="Young S."/>
            <person name="Zeng Q."/>
            <person name="Zhou S."/>
            <person name="Galagan J."/>
            <person name="Cuomo C.A."/>
            <person name="Kistler H.C."/>
            <person name="Rep M."/>
        </authorList>
    </citation>
    <scope>NUCLEOTIDE SEQUENCE [LARGE SCALE GENOMIC DNA]</scope>
    <source>
        <strain evidence="3">M3125 / FGSC 7600</strain>
    </source>
</reference>
<feature type="compositionally biased region" description="Acidic residues" evidence="1">
    <location>
        <begin position="132"/>
        <end position="143"/>
    </location>
</feature>
<feature type="region of interest" description="Disordered" evidence="1">
    <location>
        <begin position="193"/>
        <end position="231"/>
    </location>
</feature>
<dbReference type="OrthoDB" id="5097515at2759"/>
<dbReference type="VEuPathDB" id="FungiDB:FVEG_17327"/>
<evidence type="ECO:0000256" key="1">
    <source>
        <dbReference type="SAM" id="MobiDB-lite"/>
    </source>
</evidence>
<feature type="region of interest" description="Disordered" evidence="1">
    <location>
        <begin position="130"/>
        <end position="160"/>
    </location>
</feature>
<accession>W7N4C0</accession>
<dbReference type="GeneID" id="30074203"/>
<dbReference type="AlphaFoldDB" id="W7N4C0"/>
<dbReference type="RefSeq" id="XP_018760665.1">
    <property type="nucleotide sequence ID" value="XM_018906583.1"/>
</dbReference>